<dbReference type="PANTHER" id="PTHR42743">
    <property type="entry name" value="AMINO-ACID AMINOTRANSFERASE"/>
    <property type="match status" value="1"/>
</dbReference>
<dbReference type="FunFam" id="3.20.10.10:FF:000002">
    <property type="entry name" value="D-alanine aminotransferase"/>
    <property type="match status" value="1"/>
</dbReference>
<sequence length="314" mass="33997">MYLNGQWLAPEDAQVSVMDRGFLFGDGVYEVIPVYSRHPFRLDQHLGRLGRSLDAIQIGNPHTQAEWTALVSHLAATAEWDDHSIYIQVTRGPMAVRNHVFPAEPVLTVLLLAEQMNAPSTEQVSAGVAAVSAADIRWLRCDIKSTSLLANCLLRQQAVAAGCAETVLFRDGFLTEGAAASIFVVRNGVLLAPIKNHLTLPGITYDVVLELAAANGLPVSVRDITEAETRTADELWLASSTREVLPIVQLDGVKVGRKRGCVEHCSAPLEPAGDATPAVEGMATGNTWAGTPGPVFAAMYGWYQEYKTRVMRHG</sequence>
<dbReference type="GO" id="GO:0046394">
    <property type="term" value="P:carboxylic acid biosynthetic process"/>
    <property type="evidence" value="ECO:0007669"/>
    <property type="project" value="UniProtKB-ARBA"/>
</dbReference>
<comment type="similarity">
    <text evidence="2">Belongs to the class-IV pyridoxal-phosphate-dependent aminotransferase family.</text>
</comment>
<evidence type="ECO:0000313" key="4">
    <source>
        <dbReference type="EMBL" id="AJP49301.1"/>
    </source>
</evidence>
<dbReference type="PANTHER" id="PTHR42743:SF10">
    <property type="entry name" value="D-ALANINE AMINOTRANSFERASE"/>
    <property type="match status" value="1"/>
</dbReference>
<reference evidence="4 5" key="1">
    <citation type="journal article" date="2015" name="Genome Announc.">
        <title>Complete Genome Sequence of a Novel Bacterium within the Family Rhodocyclaceae That Degrades Polycyclic Aromatic Hydrocarbons.</title>
        <authorList>
            <person name="Singleton D.R."/>
            <person name="Dickey A.N."/>
            <person name="Scholl E.H."/>
            <person name="Wright F.A."/>
            <person name="Aitken M.D."/>
        </authorList>
    </citation>
    <scope>NUCLEOTIDE SEQUENCE [LARGE SCALE GENOMIC DNA]</scope>
    <source>
        <strain evidence="5">PG1-Ca6</strain>
    </source>
</reference>
<evidence type="ECO:0000256" key="2">
    <source>
        <dbReference type="ARBA" id="ARBA00009320"/>
    </source>
</evidence>
<keyword evidence="5" id="KW-1185">Reference proteome</keyword>
<dbReference type="GO" id="GO:0005829">
    <property type="term" value="C:cytosol"/>
    <property type="evidence" value="ECO:0007669"/>
    <property type="project" value="TreeGrafter"/>
</dbReference>
<dbReference type="PATRIC" id="fig|1565605.3.peg.31"/>
<dbReference type="STRING" id="1565605.PG1C_00130"/>
<dbReference type="InterPro" id="IPR043131">
    <property type="entry name" value="BCAT-like_N"/>
</dbReference>
<name>A0A0C5JPU2_9PROT</name>
<dbReference type="Pfam" id="PF01063">
    <property type="entry name" value="Aminotran_4"/>
    <property type="match status" value="1"/>
</dbReference>
<dbReference type="EMBL" id="CP010554">
    <property type="protein sequence ID" value="AJP49301.1"/>
    <property type="molecule type" value="Genomic_DNA"/>
</dbReference>
<evidence type="ECO:0000256" key="3">
    <source>
        <dbReference type="ARBA" id="ARBA00022898"/>
    </source>
</evidence>
<dbReference type="SUPFAM" id="SSF56752">
    <property type="entry name" value="D-aminoacid aminotransferase-like PLP-dependent enzymes"/>
    <property type="match status" value="1"/>
</dbReference>
<dbReference type="GO" id="GO:0008652">
    <property type="term" value="P:amino acid biosynthetic process"/>
    <property type="evidence" value="ECO:0007669"/>
    <property type="project" value="UniProtKB-ARBA"/>
</dbReference>
<dbReference type="Gene3D" id="3.20.10.10">
    <property type="entry name" value="D-amino Acid Aminotransferase, subunit A, domain 2"/>
    <property type="match status" value="1"/>
</dbReference>
<dbReference type="AlphaFoldDB" id="A0A0C5JPU2"/>
<comment type="cofactor">
    <cofactor evidence="1">
        <name>pyridoxal 5'-phosphate</name>
        <dbReference type="ChEBI" id="CHEBI:597326"/>
    </cofactor>
</comment>
<dbReference type="InterPro" id="IPR050571">
    <property type="entry name" value="Class-IV_PLP-Dep_Aminotrnsfr"/>
</dbReference>
<organism evidence="4 5">
    <name type="scientific">Rugosibacter aromaticivorans</name>
    <dbReference type="NCBI Taxonomy" id="1565605"/>
    <lineage>
        <taxon>Bacteria</taxon>
        <taxon>Pseudomonadati</taxon>
        <taxon>Pseudomonadota</taxon>
        <taxon>Betaproteobacteria</taxon>
        <taxon>Nitrosomonadales</taxon>
        <taxon>Sterolibacteriaceae</taxon>
        <taxon>Rugosibacter</taxon>
    </lineage>
</organism>
<dbReference type="InterPro" id="IPR036038">
    <property type="entry name" value="Aminotransferase-like"/>
</dbReference>
<protein>
    <submittedName>
        <fullName evidence="4">Cytochrome C550</fullName>
    </submittedName>
</protein>
<proteinExistence type="inferred from homology"/>
<dbReference type="Gene3D" id="3.30.470.10">
    <property type="match status" value="1"/>
</dbReference>
<dbReference type="InterPro" id="IPR001544">
    <property type="entry name" value="Aminotrans_IV"/>
</dbReference>
<keyword evidence="3" id="KW-0663">Pyridoxal phosphate</keyword>
<gene>
    <name evidence="4" type="ORF">PG1C_00130</name>
</gene>
<dbReference type="HOGENOM" id="CLU_020844_4_1_4"/>
<dbReference type="GO" id="GO:0003824">
    <property type="term" value="F:catalytic activity"/>
    <property type="evidence" value="ECO:0007669"/>
    <property type="project" value="InterPro"/>
</dbReference>
<accession>A0A0C5JPU2</accession>
<evidence type="ECO:0000256" key="1">
    <source>
        <dbReference type="ARBA" id="ARBA00001933"/>
    </source>
</evidence>
<dbReference type="InterPro" id="IPR043132">
    <property type="entry name" value="BCAT-like_C"/>
</dbReference>
<evidence type="ECO:0000313" key="5">
    <source>
        <dbReference type="Proteomes" id="UP000061603"/>
    </source>
</evidence>
<dbReference type="KEGG" id="rbu:PG1C_00130"/>
<dbReference type="Proteomes" id="UP000061603">
    <property type="component" value="Chromosome"/>
</dbReference>